<keyword evidence="1" id="KW-1133">Transmembrane helix</keyword>
<organism evidence="2 3">
    <name type="scientific">Acrobeloides nanus</name>
    <dbReference type="NCBI Taxonomy" id="290746"/>
    <lineage>
        <taxon>Eukaryota</taxon>
        <taxon>Metazoa</taxon>
        <taxon>Ecdysozoa</taxon>
        <taxon>Nematoda</taxon>
        <taxon>Chromadorea</taxon>
        <taxon>Rhabditida</taxon>
        <taxon>Tylenchina</taxon>
        <taxon>Cephalobomorpha</taxon>
        <taxon>Cephaloboidea</taxon>
        <taxon>Cephalobidae</taxon>
        <taxon>Acrobeloides</taxon>
    </lineage>
</organism>
<evidence type="ECO:0000256" key="1">
    <source>
        <dbReference type="SAM" id="Phobius"/>
    </source>
</evidence>
<feature type="transmembrane region" description="Helical" evidence="1">
    <location>
        <begin position="59"/>
        <end position="84"/>
    </location>
</feature>
<keyword evidence="1" id="KW-0812">Transmembrane</keyword>
<sequence>MANSSENFTVAPMPDVASPLDLVKASIYVLAAQFQLFPYVIILWIIFKDQKTYGAPVYRIIFHMGLTDCIVLIFHCTALPITIFRPDIRSWSIKDFLAI</sequence>
<evidence type="ECO:0000313" key="2">
    <source>
        <dbReference type="Proteomes" id="UP000887540"/>
    </source>
</evidence>
<accession>A0A914BZ48</accession>
<keyword evidence="2" id="KW-1185">Reference proteome</keyword>
<keyword evidence="1" id="KW-0472">Membrane</keyword>
<protein>
    <submittedName>
        <fullName evidence="3">Uncharacterized protein</fullName>
    </submittedName>
</protein>
<dbReference type="AlphaFoldDB" id="A0A914BZ48"/>
<dbReference type="WBParaSite" id="ACRNAN_Path_1341.g5257.t1">
    <property type="protein sequence ID" value="ACRNAN_Path_1341.g5257.t1"/>
    <property type="gene ID" value="ACRNAN_Path_1341.g5257"/>
</dbReference>
<evidence type="ECO:0000313" key="3">
    <source>
        <dbReference type="WBParaSite" id="ACRNAN_Path_1341.g5257.t1"/>
    </source>
</evidence>
<proteinExistence type="predicted"/>
<dbReference type="Proteomes" id="UP000887540">
    <property type="component" value="Unplaced"/>
</dbReference>
<reference evidence="3" key="1">
    <citation type="submission" date="2022-11" db="UniProtKB">
        <authorList>
            <consortium name="WormBaseParasite"/>
        </authorList>
    </citation>
    <scope>IDENTIFICATION</scope>
</reference>
<name>A0A914BZ48_9BILA</name>
<feature type="transmembrane region" description="Helical" evidence="1">
    <location>
        <begin position="25"/>
        <end position="47"/>
    </location>
</feature>